<accession>A0ABM7V9A7</accession>
<evidence type="ECO:0000313" key="4">
    <source>
        <dbReference type="Proteomes" id="UP001320209"/>
    </source>
</evidence>
<proteinExistence type="predicted"/>
<keyword evidence="4" id="KW-1185">Reference proteome</keyword>
<feature type="compositionally biased region" description="Basic residues" evidence="1">
    <location>
        <begin position="413"/>
        <end position="424"/>
    </location>
</feature>
<evidence type="ECO:0000256" key="1">
    <source>
        <dbReference type="SAM" id="MobiDB-lite"/>
    </source>
</evidence>
<feature type="signal peptide" evidence="2">
    <location>
        <begin position="1"/>
        <end position="24"/>
    </location>
</feature>
<evidence type="ECO:0000256" key="2">
    <source>
        <dbReference type="SAM" id="SignalP"/>
    </source>
</evidence>
<feature type="compositionally biased region" description="Acidic residues" evidence="1">
    <location>
        <begin position="215"/>
        <end position="225"/>
    </location>
</feature>
<feature type="region of interest" description="Disordered" evidence="1">
    <location>
        <begin position="199"/>
        <end position="298"/>
    </location>
</feature>
<feature type="region of interest" description="Disordered" evidence="1">
    <location>
        <begin position="404"/>
        <end position="455"/>
    </location>
</feature>
<feature type="region of interest" description="Disordered" evidence="1">
    <location>
        <begin position="336"/>
        <end position="380"/>
    </location>
</feature>
<evidence type="ECO:0000313" key="3">
    <source>
        <dbReference type="EMBL" id="BDB96385.1"/>
    </source>
</evidence>
<feature type="compositionally biased region" description="Polar residues" evidence="1">
    <location>
        <begin position="283"/>
        <end position="298"/>
    </location>
</feature>
<reference evidence="3" key="1">
    <citation type="submission" date="2021-10" db="EMBL/GenBank/DDBJ databases">
        <title>Genome Sequence of The Candidatus Hydrogeosomobacter endosymbioticus, an Intracellular Bacterial Symbiont of the Anaerobic Ciliate GW7.</title>
        <authorList>
            <person name="Shiohama Y."/>
            <person name="Shinzato N."/>
        </authorList>
    </citation>
    <scope>NUCLEOTIDE SEQUENCE [LARGE SCALE GENOMIC DNA]</scope>
    <source>
        <strain evidence="3">200920</strain>
    </source>
</reference>
<name>A0ABM7V9A7_9PROT</name>
<dbReference type="Proteomes" id="UP001320209">
    <property type="component" value="Chromosome"/>
</dbReference>
<gene>
    <name evidence="3" type="ORF">HYD_5180</name>
</gene>
<feature type="compositionally biased region" description="Basic and acidic residues" evidence="1">
    <location>
        <begin position="444"/>
        <end position="455"/>
    </location>
</feature>
<keyword evidence="2" id="KW-0732">Signal</keyword>
<dbReference type="RefSeq" id="WP_236864710.1">
    <property type="nucleotide sequence ID" value="NZ_AP025225.1"/>
</dbReference>
<feature type="compositionally biased region" description="Low complexity" evidence="1">
    <location>
        <begin position="226"/>
        <end position="242"/>
    </location>
</feature>
<organism evidence="3 4">
    <name type="scientific">Candidatus Hydrogenosomobacter endosymbioticus</name>
    <dbReference type="NCBI Taxonomy" id="2558174"/>
    <lineage>
        <taxon>Bacteria</taxon>
        <taxon>Pseudomonadati</taxon>
        <taxon>Pseudomonadota</taxon>
        <taxon>Alphaproteobacteria</taxon>
        <taxon>Holosporales</taxon>
        <taxon>Holosporaceae</taxon>
        <taxon>Candidatus Hydrogenosomobacter</taxon>
    </lineage>
</organism>
<dbReference type="EMBL" id="AP025225">
    <property type="protein sequence ID" value="BDB96385.1"/>
    <property type="molecule type" value="Genomic_DNA"/>
</dbReference>
<protein>
    <submittedName>
        <fullName evidence="3">Uncharacterized protein</fullName>
    </submittedName>
</protein>
<feature type="chain" id="PRO_5045074976" evidence="2">
    <location>
        <begin position="25"/>
        <end position="455"/>
    </location>
</feature>
<feature type="compositionally biased region" description="Polar residues" evidence="1">
    <location>
        <begin position="336"/>
        <end position="355"/>
    </location>
</feature>
<feature type="region of interest" description="Disordered" evidence="1">
    <location>
        <begin position="166"/>
        <end position="187"/>
    </location>
</feature>
<sequence length="455" mass="51635">MSKKVYLLIAIIALLYWCEGTSIAAGNEDEVNEQENKQSSVLKGVIGDAVKQISNELAHEITKPFSCPDIHVKCKNGEETTVHQYGIPCRPKKGTLEKAEKSCDSKGGLSGTTGGGDNKLHKGFLKTTKNAAKSAVSCPDGNVTCEDGTVIKVHQFGITCKPKDNDLSSARQKCNKSHGGISEEHFGKHFITHASKLFHKKSKNQKRDHANQEVVYEDESEDESQELISQQNQDSTQQQNISEKQPRHSKTSQQQNILEKQPRHPKTSQQQNILEKQPRHPKTSQQPPQIQEQNADQQSYQMEYQPLQIYPSAYPTLTAPQYPSIQNFDYPVYEQSSYEQQDHQYQTAEPQTVQQPKKKKKKNDLPTQQQQEETQSERVAPEYLQQNMVPQQGNTFITEQYRIVNQSPVKSSSIKRTRKKRKNSSRVNKNGVNKNSTNKKKTPRLKDGRKNKHDS</sequence>